<gene>
    <name evidence="1" type="ORF">AN396_03715</name>
</gene>
<name>A0ACC8XE69_9FIRM</name>
<proteinExistence type="predicted"/>
<evidence type="ECO:0000313" key="2">
    <source>
        <dbReference type="Proteomes" id="UP000188605"/>
    </source>
</evidence>
<dbReference type="Proteomes" id="UP000188605">
    <property type="component" value="Unassembled WGS sequence"/>
</dbReference>
<reference evidence="1" key="1">
    <citation type="submission" date="2016-08" db="EMBL/GenBank/DDBJ databases">
        <authorList>
            <person name="Ngugi D.K."/>
            <person name="Miyake S."/>
            <person name="Stingl U."/>
        </authorList>
    </citation>
    <scope>NUCLEOTIDE SEQUENCE</scope>
    <source>
        <strain evidence="1">SCG-B11WGA-EpuloA1</strain>
    </source>
</reference>
<organism evidence="1 2">
    <name type="scientific">Candidatus Epulonipiscium fishelsonii</name>
    <dbReference type="NCBI Taxonomy" id="77094"/>
    <lineage>
        <taxon>Bacteria</taxon>
        <taxon>Bacillati</taxon>
        <taxon>Bacillota</taxon>
        <taxon>Clostridia</taxon>
        <taxon>Lachnospirales</taxon>
        <taxon>Lachnospiraceae</taxon>
        <taxon>Candidatus Epulonipiscium</taxon>
    </lineage>
</organism>
<protein>
    <submittedName>
        <fullName evidence="1">Uncharacterized protein</fullName>
    </submittedName>
</protein>
<evidence type="ECO:0000313" key="1">
    <source>
        <dbReference type="EMBL" id="ONI41263.1"/>
    </source>
</evidence>
<keyword evidence="2" id="KW-1185">Reference proteome</keyword>
<dbReference type="EMBL" id="LJDB01000039">
    <property type="protein sequence ID" value="ONI41263.1"/>
    <property type="molecule type" value="Genomic_DNA"/>
</dbReference>
<comment type="caution">
    <text evidence="1">The sequence shown here is derived from an EMBL/GenBank/DDBJ whole genome shotgun (WGS) entry which is preliminary data.</text>
</comment>
<sequence length="312" mass="34399">MNSLYLAIAAVFPLAFMMFVGYVLTLKKVWEEPFTRQLNSICFKVYFPFLIFYNIYQSDFYSLFSLKLILFAVGSIITSFLLLVIIIPLIAKDNRDRGAIIQGMFRSNFILFGIPIVHSLYGGENIGVVSILIAFVVPMFNFLAIISLSIFSDKKQPIFEIIKKICKNPLIIGSVLGLIAVLLRVKFPVMLEDAIADIAHVTTPASLMVLGGSFKFNNLHKFKGFLTIAVVGKLVVIPGIFLSLAILLGFRGVELASLMAMLASPTAVSSFTMAQSMGANDELAGQIVVMDSIFSVVTIFGWITLFSFQGLL</sequence>
<accession>A0ACC8XE69</accession>